<proteinExistence type="predicted"/>
<reference evidence="1" key="1">
    <citation type="submission" date="2023-08" db="EMBL/GenBank/DDBJ databases">
        <authorList>
            <person name="Messyasz A."/>
            <person name="Mannisto M.K."/>
            <person name="Kerkhof L.J."/>
            <person name="Haggblom M."/>
        </authorList>
    </citation>
    <scope>NUCLEOTIDE SEQUENCE</scope>
    <source>
        <strain evidence="1">X5P6</strain>
    </source>
</reference>
<accession>A0AAU7ZRI7</accession>
<sequence length="54" mass="6035">MINSWKLLGHAEVISDATYPQWELGFGANAEGLRKKRKAIGPLKGGMRFIKADY</sequence>
<organism evidence="1">
    <name type="scientific">Tunturiibacter psychrotolerans</name>
    <dbReference type="NCBI Taxonomy" id="3069686"/>
    <lineage>
        <taxon>Bacteria</taxon>
        <taxon>Pseudomonadati</taxon>
        <taxon>Acidobacteriota</taxon>
        <taxon>Terriglobia</taxon>
        <taxon>Terriglobales</taxon>
        <taxon>Acidobacteriaceae</taxon>
        <taxon>Tunturiibacter</taxon>
    </lineage>
</organism>
<dbReference type="KEGG" id="tpsc:RBB77_01545"/>
<reference evidence="1" key="2">
    <citation type="journal article" date="2024" name="Environ. Microbiol.">
        <title>Genome analysis and description of Tunturibacter gen. nov. expands the diversity of Terriglobia in tundra soils.</title>
        <authorList>
            <person name="Messyasz A."/>
            <person name="Mannisto M.K."/>
            <person name="Kerkhof L.J."/>
            <person name="Haggblom M.M."/>
        </authorList>
    </citation>
    <scope>NUCLEOTIDE SEQUENCE</scope>
    <source>
        <strain evidence="1">X5P6</strain>
    </source>
</reference>
<gene>
    <name evidence="1" type="ORF">RBB77_01545</name>
</gene>
<protein>
    <submittedName>
        <fullName evidence="1">Uncharacterized protein</fullName>
    </submittedName>
</protein>
<dbReference type="AlphaFoldDB" id="A0AAU7ZRI7"/>
<dbReference type="EMBL" id="CP132942">
    <property type="protein sequence ID" value="XCB33593.1"/>
    <property type="molecule type" value="Genomic_DNA"/>
</dbReference>
<name>A0AAU7ZRI7_9BACT</name>
<evidence type="ECO:0000313" key="1">
    <source>
        <dbReference type="EMBL" id="XCB33593.1"/>
    </source>
</evidence>
<dbReference type="RefSeq" id="WP_353064431.1">
    <property type="nucleotide sequence ID" value="NZ_CP132942.1"/>
</dbReference>